<gene>
    <name evidence="2" type="ORF">J7S33_04000</name>
    <name evidence="1" type="ORF">JOE68_000756</name>
</gene>
<sequence>MNGSAIVDEFPVAVREHVENNELLAAARAEQVDLNQLKRLLIAEFQSQEAEFTTYSTLVARFHHEVPGSLFVFIADTLMAARRFLVQEVLGSVGLTADELRRTGISPQVKRFTEFISWVALHAGAGEAALLARTDFVLWCGVCAPLAEALDDAGVPAEVQQYVQQYAELPPEVADGAVEVVDFGLAAGERPEWITRSAPAMEPLLRGFWHFVAAG</sequence>
<dbReference type="SUPFAM" id="SSF48613">
    <property type="entry name" value="Heme oxygenase-like"/>
    <property type="match status" value="1"/>
</dbReference>
<dbReference type="EMBL" id="CP072788">
    <property type="protein sequence ID" value="QTR04145.1"/>
    <property type="molecule type" value="Genomic_DNA"/>
</dbReference>
<proteinExistence type="predicted"/>
<dbReference type="Gene3D" id="1.20.910.10">
    <property type="entry name" value="Heme oxygenase-like"/>
    <property type="match status" value="1"/>
</dbReference>
<evidence type="ECO:0008006" key="5">
    <source>
        <dbReference type="Google" id="ProtNLM"/>
    </source>
</evidence>
<name>A0A8T8HZX6_9PSEU</name>
<reference evidence="1 4" key="1">
    <citation type="submission" date="2021-01" db="EMBL/GenBank/DDBJ databases">
        <title>Sequencing the genomes of 1000 actinobacteria strains.</title>
        <authorList>
            <person name="Klenk H.-P."/>
        </authorList>
    </citation>
    <scope>NUCLEOTIDE SEQUENCE [LARGE SCALE GENOMIC DNA]</scope>
    <source>
        <strain evidence="1 4">DSM 44581</strain>
    </source>
</reference>
<organism evidence="2 3">
    <name type="scientific">Saccharothrix algeriensis</name>
    <dbReference type="NCBI Taxonomy" id="173560"/>
    <lineage>
        <taxon>Bacteria</taxon>
        <taxon>Bacillati</taxon>
        <taxon>Actinomycetota</taxon>
        <taxon>Actinomycetes</taxon>
        <taxon>Pseudonocardiales</taxon>
        <taxon>Pseudonocardiaceae</taxon>
        <taxon>Saccharothrix</taxon>
    </lineage>
</organism>
<dbReference type="Proteomes" id="UP001195724">
    <property type="component" value="Unassembled WGS sequence"/>
</dbReference>
<dbReference type="AlphaFoldDB" id="A0A8T8HZX6"/>
<dbReference type="EMBL" id="JAFBCL010000001">
    <property type="protein sequence ID" value="MBM7809891.1"/>
    <property type="molecule type" value="Genomic_DNA"/>
</dbReference>
<accession>A0A8T8HZX6</accession>
<dbReference type="Proteomes" id="UP000671828">
    <property type="component" value="Chromosome"/>
</dbReference>
<dbReference type="InterPro" id="IPR016084">
    <property type="entry name" value="Haem_Oase-like_multi-hlx"/>
</dbReference>
<keyword evidence="4" id="KW-1185">Reference proteome</keyword>
<dbReference type="RefSeq" id="WP_204840946.1">
    <property type="nucleotide sequence ID" value="NZ_JAFBCL010000001.1"/>
</dbReference>
<evidence type="ECO:0000313" key="4">
    <source>
        <dbReference type="Proteomes" id="UP001195724"/>
    </source>
</evidence>
<evidence type="ECO:0000313" key="1">
    <source>
        <dbReference type="EMBL" id="MBM7809891.1"/>
    </source>
</evidence>
<protein>
    <recommendedName>
        <fullName evidence="5">Thiaminase-2/PQQC domain-containing protein</fullName>
    </recommendedName>
</protein>
<reference evidence="2" key="2">
    <citation type="submission" date="2021-04" db="EMBL/GenBank/DDBJ databases">
        <title>Saccharothrix algeriensis WGS.</title>
        <authorList>
            <person name="Stuskova K."/>
            <person name="Hakalova E."/>
            <person name="Tebbal A.B."/>
            <person name="Eichmeier A."/>
        </authorList>
    </citation>
    <scope>NUCLEOTIDE SEQUENCE</scope>
    <source>
        <strain evidence="2">NRRL B-24137</strain>
    </source>
</reference>
<evidence type="ECO:0000313" key="2">
    <source>
        <dbReference type="EMBL" id="QTR04145.1"/>
    </source>
</evidence>
<evidence type="ECO:0000313" key="3">
    <source>
        <dbReference type="Proteomes" id="UP000671828"/>
    </source>
</evidence>